<comment type="caution">
    <text evidence="1">The sequence shown here is derived from an EMBL/GenBank/DDBJ whole genome shotgun (WGS) entry which is preliminary data.</text>
</comment>
<evidence type="ECO:0000313" key="2">
    <source>
        <dbReference type="Proteomes" id="UP001056120"/>
    </source>
</evidence>
<sequence length="603" mass="67169">MPEVPSLITLCIAAIKDAILEENGNLPYVYKLPSELFNLLLPNLPPLGLQNLQDAMPSVSSSDSWFSDNCLNPSRKRKRFENFDITWKALYESRWLVVQQDESITDWQQTYWEKHLQNCLDATAETVSITLFDGFLGDVEIPDALLKYISYEGHVSRARSYSKLAYHCERFGLYARCLRLQNVHCVADIGYLLRNSQLEHLKIHWLKSKEQVAGLCKLLGQNKETLASVEFVHCKLPTKLVTAICESLHVKGFETNVIKSFSIKRSSFLDCSDFPLPLGLESLLIATSTGLTSLILSDIHMWWKTAKLVFDTLLEAESCLQVLDLSENNIAGWLSHFKWRSPSCINTDRQISKSLKSLRLLNLRCNNLKKDDADCLKYAMVYMPNLEVLNLSENPLQDEGVRILVPYLVEKSKSDTPLAELHLENCELSCHGASQLLEVLAALNVPLRSLSIGENHLTSKFGTSLGRFLHSGIQTLDVKGIGLGLAGFSDAEKEISRDLSIVHINISGNAGGAISADFLSKVISQAPKLCSVNASSNWIPIESLPAICSFLKAGKGKLEHFNLRQNPLCNKPDIASLLAEFQTNGKPNILLSPPVAAVYDNDP</sequence>
<reference evidence="1 2" key="2">
    <citation type="journal article" date="2022" name="Mol. Ecol. Resour.">
        <title>The genomes of chicory, endive, great burdock and yacon provide insights into Asteraceae paleo-polyploidization history and plant inulin production.</title>
        <authorList>
            <person name="Fan W."/>
            <person name="Wang S."/>
            <person name="Wang H."/>
            <person name="Wang A."/>
            <person name="Jiang F."/>
            <person name="Liu H."/>
            <person name="Zhao H."/>
            <person name="Xu D."/>
            <person name="Zhang Y."/>
        </authorList>
    </citation>
    <scope>NUCLEOTIDE SEQUENCE [LARGE SCALE GENOMIC DNA]</scope>
    <source>
        <strain evidence="2">cv. Yunnan</strain>
        <tissue evidence="1">Leaves</tissue>
    </source>
</reference>
<dbReference type="EMBL" id="CM042037">
    <property type="protein sequence ID" value="KAI3742012.1"/>
    <property type="molecule type" value="Genomic_DNA"/>
</dbReference>
<keyword evidence="2" id="KW-1185">Reference proteome</keyword>
<organism evidence="1 2">
    <name type="scientific">Smallanthus sonchifolius</name>
    <dbReference type="NCBI Taxonomy" id="185202"/>
    <lineage>
        <taxon>Eukaryota</taxon>
        <taxon>Viridiplantae</taxon>
        <taxon>Streptophyta</taxon>
        <taxon>Embryophyta</taxon>
        <taxon>Tracheophyta</taxon>
        <taxon>Spermatophyta</taxon>
        <taxon>Magnoliopsida</taxon>
        <taxon>eudicotyledons</taxon>
        <taxon>Gunneridae</taxon>
        <taxon>Pentapetalae</taxon>
        <taxon>asterids</taxon>
        <taxon>campanulids</taxon>
        <taxon>Asterales</taxon>
        <taxon>Asteraceae</taxon>
        <taxon>Asteroideae</taxon>
        <taxon>Heliantheae alliance</taxon>
        <taxon>Millerieae</taxon>
        <taxon>Smallanthus</taxon>
    </lineage>
</organism>
<dbReference type="Proteomes" id="UP001056120">
    <property type="component" value="Linkage Group LG20"/>
</dbReference>
<reference evidence="2" key="1">
    <citation type="journal article" date="2022" name="Mol. Ecol. Resour.">
        <title>The genomes of chicory, endive, great burdock and yacon provide insights into Asteraceae palaeo-polyploidization history and plant inulin production.</title>
        <authorList>
            <person name="Fan W."/>
            <person name="Wang S."/>
            <person name="Wang H."/>
            <person name="Wang A."/>
            <person name="Jiang F."/>
            <person name="Liu H."/>
            <person name="Zhao H."/>
            <person name="Xu D."/>
            <person name="Zhang Y."/>
        </authorList>
    </citation>
    <scope>NUCLEOTIDE SEQUENCE [LARGE SCALE GENOMIC DNA]</scope>
    <source>
        <strain evidence="2">cv. Yunnan</strain>
    </source>
</reference>
<accession>A0ACB9D613</accession>
<name>A0ACB9D613_9ASTR</name>
<gene>
    <name evidence="1" type="ORF">L1987_59691</name>
</gene>
<evidence type="ECO:0000313" key="1">
    <source>
        <dbReference type="EMBL" id="KAI3742012.1"/>
    </source>
</evidence>
<protein>
    <submittedName>
        <fullName evidence="1">Uncharacterized protein</fullName>
    </submittedName>
</protein>
<proteinExistence type="predicted"/>